<comment type="subunit">
    <text evidence="8">In plastids the minimal PEP RNA polymerase catalytic core is composed of four subunits: alpha, beta, beta', and beta''. When a (nuclear-encoded) sigma factor is associated with the core the holoenzyme is formed, which can initiate transcription.</text>
</comment>
<dbReference type="GO" id="GO:0006351">
    <property type="term" value="P:DNA-templated transcription"/>
    <property type="evidence" value="ECO:0007669"/>
    <property type="project" value="UniProtKB-UniRule"/>
</dbReference>
<dbReference type="HAMAP" id="MF_01324">
    <property type="entry name" value="RNApol_bact_RpoC2"/>
    <property type="match status" value="1"/>
</dbReference>
<feature type="binding site" evidence="8">
    <location>
        <position position="314"/>
    </location>
    <ligand>
        <name>Zn(2+)</name>
        <dbReference type="ChEBI" id="CHEBI:29105"/>
    </ligand>
</feature>
<keyword evidence="1 8" id="KW-0240">DNA-directed RNA polymerase</keyword>
<dbReference type="InterPro" id="IPR045867">
    <property type="entry name" value="DNA-dir_RpoC_beta_prime"/>
</dbReference>
<dbReference type="PANTHER" id="PTHR19376">
    <property type="entry name" value="DNA-DIRECTED RNA POLYMERASE"/>
    <property type="match status" value="1"/>
</dbReference>
<comment type="function">
    <text evidence="8">DNA-dependent RNA polymerase catalyzes the transcription of DNA into RNA using the four ribonucleoside triphosphates as substrates.</text>
</comment>
<dbReference type="GO" id="GO:0003899">
    <property type="term" value="F:DNA-directed RNA polymerase activity"/>
    <property type="evidence" value="ECO:0007669"/>
    <property type="project" value="UniProtKB-UniRule"/>
</dbReference>
<evidence type="ECO:0000259" key="12">
    <source>
        <dbReference type="Pfam" id="PF05000"/>
    </source>
</evidence>
<dbReference type="CDD" id="cd02655">
    <property type="entry name" value="RNAP_beta'_C"/>
    <property type="match status" value="1"/>
</dbReference>
<dbReference type="Pfam" id="PF04983">
    <property type="entry name" value="RNA_pol_Rpb1_3"/>
    <property type="match status" value="1"/>
</dbReference>
<dbReference type="Gene3D" id="1.10.274.100">
    <property type="entry name" value="RNA polymerase Rpb1, domain 3"/>
    <property type="match status" value="1"/>
</dbReference>
<sequence>MHFSNQKNPDKNLLINSNLSIFWNFALDKGRLRNFISWFLKNHGEKKTIELLEQLKDLGFGYATKAGISLGIEDLKIPPKKIQLLGQAEMVQAESLVAYRKGEITGIEKMQRFIETWHETSENLKQEVVRYFEKTDILNPVYMMAFSGARGNLSQVRQLVGMRGLMADPQGKIIDFPIQSNFREGLTLTEYLISTYGARKGIVDTALRTATAGYLTRRLVDVAQHVIVSKFDCGTQRGIFLFDMKEGTKTLYSFQNRLIGRVLAQDINHPANTQNMSHNFVSKLATRNQEVNVELAATISKFTKKALVRSPLTCETRKLVCQLCYGWSLATSRLVSIGEAVGVIAGQSIGEPGTQLTMRTFHTGGVFSGNVTEQIYATFDGIVEYGESISGTCIRTPQGFLAFLTKSNGELFLKKKSPEFSLEKDEIFQKEEIESPFINAYKIPAFTILFARQGQFVEKEKLLAQISSLPIGQKSTQTIEQTIYSSLEGEVYFSHIDILEDIDEKYGQRISKAEDWSKVWVLSAKIFKDTLSSHFLPIYGDFISKNSIVNQIQWSTHFSQSSFIESKPNVFRSPNTVEYSYRLKKQSRSIENNIQNQFKKGHFQLTKTASQAWKFRNQNNLEHSNKTFQTLKICPKYNIQKKFYLNSFLGSFFKNFQKPEFNKLQKSLLNNQTKVFGSNVNNRLLKTQFFYPYQTNLRPYLVKVLSQTFISLPILLSGVLTTYLKKSTQNKKIQKKVDVLSFIDKKNTTKNHYFIRKFNMNKKFRLYNVDQTNFFHPLFLSNFVSFSLKRKIFQVSLKRKLRFVNSLIDKSNLSMMSNLNENPNQYFDIQDPKKNKDSNFSKNPLSYSIKKKENISKNFDLKKQVRFATSRSFQSKILRRGFLLNSFAKYEGINTTKATSQNSNFKNSNKQNDPLDGQARQNQQLSIKTPILSLNTFNVRFRKFGYFVAVSIQANQHDQFFCCLPLQKKSLTNFNKENVQAQYLKPTISTNVTRNINKIVYNTTNLLNIVGLKNTDQWNPQPKHGFYWFPEFSQTITNGILILNSPILSQRFFQTQLTKNKIKNVKNHLLSTKMYILVLNLAQSMIRKNKKIKMRTKFYNILKELDLIKFSKREKNLFSLFQSSSFYKFNRFDPYCLNVMKNKENQKIFPFSKKNPDILEKKMFFVLNKKQKFFTKRMKTLKLHLDKSQNFQQHFRKHQFNSKYLYRKKSLTDSFQTQKQTDRKKSTETRVPIFFKKHFDNLKDLNNLVIQLDFSQKNSVSFHEIYWLPQEDYLLNYLAKSKKTAVFNNQDMFFIFNQFQNSHVFPEFYLTNAQGLKRPFVFKDEGLVTLKQTRTKKMNFLSKIKKSGISSLNQNFAVDLNLNDRQNSKKILKNKSETSLKESLNSKNLDSSLKFKFLKYIKTVSRVNQNLFTKSEHYKKRHDSQSKSFVFTQSTQDFNFLSFFSFLSCTNTPQEQTLRPSFKEQEKAPYGSHLNIQNLVLTNKANQYYLNKFSQEISNKKMLKIETKILNMSIKPGWIYKTNNLANLFEMTQIFKTSPPGKFVLDDICFEQHKVFVEILPFQNFTEKIIKNNINNFSVSSLVKNKNSRFFEKKNYLKAKKEKTSEVFEIPISLYFLIRPLKHTILPSLYKMKINLYKSMQTTQRNFLNNSYLFYTHFFSSKFNQQRTGLQTLSNFSPLDIELSWKNFSSLFYKKSSVLNPSKFLKLNTKQKQIKQYKKKTKVSLTKLPEFLLGGFVSTKNIYQDSRQNSTKPRTFGNNGFVTKRKHSMNKKQVTENVYFSNFPMNFFKIKISLNIIPSSLLFYSSPQISLNSIQNPQFFSNRLLKNLTNQLKVEYLNLLLLRNFNKTLLKDEFLFKFLENKTGQYAKEKNSSLIKTNSEKLNLIKCTHSYLGNPLIRIKQKRTQSFKIVDFKCFEKYFHNMSFFEYSLNQKYSFLANQRLFASSFYKQQFENYLRIVVLNSEALNKESLMGKRFIEKNLNKNQYSESFYNLPLSKNQLILRNRDLQSGMTLGLTSFYSPFEGEILKIYSADSDLKNLKKALNLNLEKGFLEERQQQKLILTKSDFFSLKLPVNCRESGQNENKNLRVSQEINLTENEKVENITNFFQKESTKIYLKSVLNFHQKFQKLEKTYSDELNLNKYKISDFNTTYKNKRYIIKNLKFGLVSQTKKLRLGEFLSPGEKLYSNQTFLNSGQIIHLNSKKLTLRKAQFFSISPQAILHTYNGHCLTKNSPVMTLPFQTLKTGDIVQGIPKVEQYLEARTTIQGRLFLNSLPVLLYAIYLRYSSKLNMEKAVRQSFLKIQQILVDGVQRVYRSQGVSIADKHLEVIVRQMTSKVKIIHGGQTGFFSGEFVDLDFIERVNQFLMVKIRYEPVILGITRASLEVDSFLSAASFQQTTKVLTRAAIENKRDFLKGLKENLLVGNLLPAGTGYVLPIGLDGLDRHEERPISEQNLSG</sequence>
<dbReference type="Gene3D" id="1.10.1790.20">
    <property type="match status" value="1"/>
</dbReference>
<evidence type="ECO:0000259" key="11">
    <source>
        <dbReference type="Pfam" id="PF04998"/>
    </source>
</evidence>
<evidence type="ECO:0000256" key="9">
    <source>
        <dbReference type="SAM" id="MobiDB-lite"/>
    </source>
</evidence>
<dbReference type="EMBL" id="KT199250">
    <property type="protein sequence ID" value="AMO00964.1"/>
    <property type="molecule type" value="Genomic_DNA"/>
</dbReference>
<feature type="domain" description="RNA polymerase Rpb1" evidence="10">
    <location>
        <begin position="10"/>
        <end position="75"/>
    </location>
</feature>
<keyword evidence="7 8" id="KW-0804">Transcription</keyword>
<evidence type="ECO:0000256" key="7">
    <source>
        <dbReference type="ARBA" id="ARBA00023163"/>
    </source>
</evidence>
<dbReference type="PANTHER" id="PTHR19376:SF68">
    <property type="entry name" value="DNA-DIRECTED RNA POLYMERASE SUBUNIT BETA"/>
    <property type="match status" value="1"/>
</dbReference>
<feature type="binding site" evidence="8">
    <location>
        <position position="233"/>
    </location>
    <ligand>
        <name>Zn(2+)</name>
        <dbReference type="ChEBI" id="CHEBI:29105"/>
    </ligand>
</feature>
<dbReference type="SUPFAM" id="SSF64484">
    <property type="entry name" value="beta and beta-prime subunits of DNA dependent RNA-polymerase"/>
    <property type="match status" value="2"/>
</dbReference>
<keyword evidence="4 8" id="KW-0548">Nucleotidyltransferase</keyword>
<dbReference type="InterPro" id="IPR007066">
    <property type="entry name" value="RNA_pol_Rpb1_3"/>
</dbReference>
<dbReference type="InterPro" id="IPR012756">
    <property type="entry name" value="DNA-dir_RpoC2_beta_pp"/>
</dbReference>
<feature type="domain" description="RNA polymerase Rpb1" evidence="12">
    <location>
        <begin position="105"/>
        <end position="182"/>
    </location>
</feature>
<dbReference type="GO" id="GO:0009507">
    <property type="term" value="C:chloroplast"/>
    <property type="evidence" value="ECO:0007669"/>
    <property type="project" value="UniProtKB-SubCell"/>
</dbReference>
<reference evidence="13" key="1">
    <citation type="journal article" date="2016" name="Mol. Phylogenet. Evol.">
        <title>Chloroplast phylogenomic data from the green algal order Sphaeropleales (Chlorophyceae, Chlorophyta) reveal complex patterns of sequence evolution.</title>
        <authorList>
            <person name="Fucikova K."/>
            <person name="Lewis P.O."/>
            <person name="Lewis L.A."/>
        </authorList>
    </citation>
    <scope>NUCLEOTIDE SEQUENCE</scope>
    <source>
        <strain evidence="13">SAG 2004</strain>
    </source>
</reference>
<gene>
    <name evidence="8 13" type="primary">rpoC2</name>
    <name evidence="13" type="ORF">VU81_14</name>
</gene>
<evidence type="ECO:0000256" key="8">
    <source>
        <dbReference type="HAMAP-Rule" id="MF_01324"/>
    </source>
</evidence>
<dbReference type="InterPro" id="IPR042102">
    <property type="entry name" value="RNA_pol_Rpb1_3_sf"/>
</dbReference>
<feature type="region of interest" description="Disordered" evidence="9">
    <location>
        <begin position="898"/>
        <end position="921"/>
    </location>
</feature>
<dbReference type="InterPro" id="IPR007083">
    <property type="entry name" value="RNA_pol_Rpb1_4"/>
</dbReference>
<keyword evidence="6 8" id="KW-0862">Zinc</keyword>
<dbReference type="Gene3D" id="1.10.132.30">
    <property type="match status" value="1"/>
</dbReference>
<keyword evidence="5 8" id="KW-0479">Metal-binding</keyword>
<dbReference type="NCBIfam" id="TIGR02388">
    <property type="entry name" value="rpoC2_cyan"/>
    <property type="match status" value="1"/>
</dbReference>
<evidence type="ECO:0000256" key="6">
    <source>
        <dbReference type="ARBA" id="ARBA00022833"/>
    </source>
</evidence>
<comment type="similarity">
    <text evidence="8">Belongs to the RNA polymerase beta' chain family. RpoC2 subfamily.</text>
</comment>
<feature type="compositionally biased region" description="Low complexity" evidence="9">
    <location>
        <begin position="900"/>
        <end position="912"/>
    </location>
</feature>
<dbReference type="InterPro" id="IPR038120">
    <property type="entry name" value="Rpb1_funnel_sf"/>
</dbReference>
<geneLocation type="chloroplast" evidence="13"/>
<dbReference type="GeneID" id="27073859"/>
<name>A0A140H9W5_9CHLO</name>
<proteinExistence type="inferred from homology"/>
<feature type="binding site" evidence="8">
    <location>
        <position position="321"/>
    </location>
    <ligand>
        <name>Zn(2+)</name>
        <dbReference type="ChEBI" id="CHEBI:29105"/>
    </ligand>
</feature>
<accession>A0A140H9W5</accession>
<comment type="subcellular location">
    <subcellularLocation>
        <location evidence="8">Plastid</location>
        <location evidence="8">Chloroplast</location>
    </subcellularLocation>
</comment>
<dbReference type="Pfam" id="PF05000">
    <property type="entry name" value="RNA_pol_Rpb1_4"/>
    <property type="match status" value="1"/>
</dbReference>
<evidence type="ECO:0000313" key="13">
    <source>
        <dbReference type="EMBL" id="AMO00964.1"/>
    </source>
</evidence>
<feature type="domain" description="RNA polymerase Rpb1" evidence="11">
    <location>
        <begin position="185"/>
        <end position="640"/>
    </location>
</feature>
<evidence type="ECO:0000256" key="3">
    <source>
        <dbReference type="ARBA" id="ARBA00022679"/>
    </source>
</evidence>
<keyword evidence="3 8" id="KW-0808">Transferase</keyword>
<feature type="binding site" evidence="8">
    <location>
        <position position="324"/>
    </location>
    <ligand>
        <name>Zn(2+)</name>
        <dbReference type="ChEBI" id="CHEBI:29105"/>
    </ligand>
</feature>
<evidence type="ECO:0000259" key="10">
    <source>
        <dbReference type="Pfam" id="PF04983"/>
    </source>
</evidence>
<feature type="domain" description="RNA polymerase Rpb1" evidence="11">
    <location>
        <begin position="2300"/>
        <end position="2346"/>
    </location>
</feature>
<dbReference type="Gene3D" id="1.10.150.390">
    <property type="match status" value="1"/>
</dbReference>
<comment type="cofactor">
    <cofactor evidence="8">
        <name>Zn(2+)</name>
        <dbReference type="ChEBI" id="CHEBI:29105"/>
    </cofactor>
    <text evidence="8">Binds 1 Zn(2+) ion per subunit.</text>
</comment>
<dbReference type="Pfam" id="PF04998">
    <property type="entry name" value="RNA_pol_Rpb1_5"/>
    <property type="match status" value="2"/>
</dbReference>
<evidence type="ECO:0000256" key="1">
    <source>
        <dbReference type="ARBA" id="ARBA00022478"/>
    </source>
</evidence>
<dbReference type="RefSeq" id="YP_009238429.1">
    <property type="nucleotide sequence ID" value="NC_029676.1"/>
</dbReference>
<dbReference type="EC" id="2.7.7.6" evidence="8"/>
<protein>
    <recommendedName>
        <fullName evidence="8">DNA-directed RNA polymerase subunit beta''</fullName>
        <ecNumber evidence="8">2.7.7.6</ecNumber>
    </recommendedName>
    <alternativeName>
        <fullName evidence="8">PEP</fullName>
    </alternativeName>
    <alternativeName>
        <fullName evidence="8">Plastid-encoded RNA polymerase subunit beta''</fullName>
        <shortName evidence="8">RNA polymerase subunit beta''</shortName>
    </alternativeName>
</protein>
<dbReference type="GO" id="GO:0008270">
    <property type="term" value="F:zinc ion binding"/>
    <property type="evidence" value="ECO:0007669"/>
    <property type="project" value="UniProtKB-UniRule"/>
</dbReference>
<dbReference type="GO" id="GO:0003677">
    <property type="term" value="F:DNA binding"/>
    <property type="evidence" value="ECO:0007669"/>
    <property type="project" value="UniProtKB-UniRule"/>
</dbReference>
<evidence type="ECO:0000256" key="5">
    <source>
        <dbReference type="ARBA" id="ARBA00022723"/>
    </source>
</evidence>
<dbReference type="GO" id="GO:0000428">
    <property type="term" value="C:DNA-directed RNA polymerase complex"/>
    <property type="evidence" value="ECO:0007669"/>
    <property type="project" value="UniProtKB-KW"/>
</dbReference>
<keyword evidence="2 13" id="KW-0934">Plastid</keyword>
<comment type="catalytic activity">
    <reaction evidence="8">
        <text>RNA(n) + a ribonucleoside 5'-triphosphate = RNA(n+1) + diphosphate</text>
        <dbReference type="Rhea" id="RHEA:21248"/>
        <dbReference type="Rhea" id="RHEA-COMP:14527"/>
        <dbReference type="Rhea" id="RHEA-COMP:17342"/>
        <dbReference type="ChEBI" id="CHEBI:33019"/>
        <dbReference type="ChEBI" id="CHEBI:61557"/>
        <dbReference type="ChEBI" id="CHEBI:140395"/>
        <dbReference type="EC" id="2.7.7.6"/>
    </reaction>
</comment>
<evidence type="ECO:0000256" key="4">
    <source>
        <dbReference type="ARBA" id="ARBA00022695"/>
    </source>
</evidence>
<evidence type="ECO:0000256" key="2">
    <source>
        <dbReference type="ARBA" id="ARBA00022640"/>
    </source>
</evidence>
<keyword evidence="13" id="KW-0150">Chloroplast</keyword>
<organism evidence="13">
    <name type="scientific">Kirchneriella aperta</name>
    <dbReference type="NCBI Taxonomy" id="117505"/>
    <lineage>
        <taxon>Eukaryota</taxon>
        <taxon>Viridiplantae</taxon>
        <taxon>Chlorophyta</taxon>
        <taxon>core chlorophytes</taxon>
        <taxon>Chlorophyceae</taxon>
        <taxon>CS clade</taxon>
        <taxon>Sphaeropleales</taxon>
        <taxon>Selenastraceae</taxon>
        <taxon>Kirchneriella</taxon>
    </lineage>
</organism>
<dbReference type="InterPro" id="IPR007081">
    <property type="entry name" value="RNA_pol_Rpb1_5"/>
</dbReference>